<accession>A0ABW4DY85</accession>
<dbReference type="PANTHER" id="PTHR22916">
    <property type="entry name" value="GLYCOSYLTRANSFERASE"/>
    <property type="match status" value="1"/>
</dbReference>
<reference evidence="3" key="1">
    <citation type="journal article" date="2019" name="Int. J. Syst. Evol. Microbiol.">
        <title>The Global Catalogue of Microorganisms (GCM) 10K type strain sequencing project: providing services to taxonomists for standard genome sequencing and annotation.</title>
        <authorList>
            <consortium name="The Broad Institute Genomics Platform"/>
            <consortium name="The Broad Institute Genome Sequencing Center for Infectious Disease"/>
            <person name="Wu L."/>
            <person name="Ma J."/>
        </authorList>
    </citation>
    <scope>NUCLEOTIDE SEQUENCE [LARGE SCALE GENOMIC DNA]</scope>
    <source>
        <strain evidence="3">CCM 8875</strain>
    </source>
</reference>
<name>A0ABW4DY85_9RHOB</name>
<evidence type="ECO:0000259" key="1">
    <source>
        <dbReference type="Pfam" id="PF00535"/>
    </source>
</evidence>
<keyword evidence="3" id="KW-1185">Reference proteome</keyword>
<evidence type="ECO:0000313" key="3">
    <source>
        <dbReference type="Proteomes" id="UP001597302"/>
    </source>
</evidence>
<dbReference type="EMBL" id="JBHTOQ010000035">
    <property type="protein sequence ID" value="MFD1482707.1"/>
    <property type="molecule type" value="Genomic_DNA"/>
</dbReference>
<comment type="caution">
    <text evidence="2">The sequence shown here is derived from an EMBL/GenBank/DDBJ whole genome shotgun (WGS) entry which is preliminary data.</text>
</comment>
<dbReference type="PANTHER" id="PTHR22916:SF3">
    <property type="entry name" value="UDP-GLCNAC:BETAGAL BETA-1,3-N-ACETYLGLUCOSAMINYLTRANSFERASE-LIKE PROTEIN 1"/>
    <property type="match status" value="1"/>
</dbReference>
<dbReference type="Gene3D" id="3.90.550.10">
    <property type="entry name" value="Spore Coat Polysaccharide Biosynthesis Protein SpsA, Chain A"/>
    <property type="match status" value="1"/>
</dbReference>
<gene>
    <name evidence="2" type="ORF">ACFQ5P_15535</name>
</gene>
<protein>
    <submittedName>
        <fullName evidence="2">Glycosyltransferase family 2 protein</fullName>
    </submittedName>
</protein>
<dbReference type="Proteomes" id="UP001597302">
    <property type="component" value="Unassembled WGS sequence"/>
</dbReference>
<sequence>MTILSICIPTFNRASYLQRLLACLAQELAGTDGQIEVVVSDNASTDDTARICASSPLGTVLRYVRQSRNIGAEANIQSVIRQARGTYAVYLADDDILLWPGIAEALALLDADPDATALYAPWTHVDLVRNRTGRQFYHQTGIATIARCDYLHLARHILDNRIFSEIFICRTDIYRRIIPGHTDIAFWAFTAPCMLLAFGRLIYAPTPFYGSVTRHFDGDDRTQLGMTEVQMGWDRYRGGLEHLIGLARPQANAHDIAGLIASADVIVRDRMLVALRLRLTHGGDPLESLDLATRLRGLGCEADLPQPLDQIRSAAAIHALGHQIAPVVQGRRRVLAGAFPPEAVAFATSRCGLPVALHSPGRVDGNDIVLIAGNGAGLSPDLDIGAAAFAITEADLLARYP</sequence>
<proteinExistence type="predicted"/>
<dbReference type="InterPro" id="IPR001173">
    <property type="entry name" value="Glyco_trans_2-like"/>
</dbReference>
<dbReference type="SUPFAM" id="SSF53448">
    <property type="entry name" value="Nucleotide-diphospho-sugar transferases"/>
    <property type="match status" value="1"/>
</dbReference>
<dbReference type="InterPro" id="IPR029044">
    <property type="entry name" value="Nucleotide-diphossugar_trans"/>
</dbReference>
<dbReference type="Pfam" id="PF00535">
    <property type="entry name" value="Glycos_transf_2"/>
    <property type="match status" value="1"/>
</dbReference>
<feature type="domain" description="Glycosyltransferase 2-like" evidence="1">
    <location>
        <begin position="5"/>
        <end position="137"/>
    </location>
</feature>
<evidence type="ECO:0000313" key="2">
    <source>
        <dbReference type="EMBL" id="MFD1482707.1"/>
    </source>
</evidence>
<dbReference type="RefSeq" id="WP_131576995.1">
    <property type="nucleotide sequence ID" value="NZ_CBCSAJ010000063.1"/>
</dbReference>
<organism evidence="2 3">
    <name type="scientific">Paracoccus nototheniae</name>
    <dbReference type="NCBI Taxonomy" id="2489002"/>
    <lineage>
        <taxon>Bacteria</taxon>
        <taxon>Pseudomonadati</taxon>
        <taxon>Pseudomonadota</taxon>
        <taxon>Alphaproteobacteria</taxon>
        <taxon>Rhodobacterales</taxon>
        <taxon>Paracoccaceae</taxon>
        <taxon>Paracoccus</taxon>
    </lineage>
</organism>
<dbReference type="CDD" id="cd00761">
    <property type="entry name" value="Glyco_tranf_GTA_type"/>
    <property type="match status" value="1"/>
</dbReference>